<dbReference type="Proteomes" id="UP001220964">
    <property type="component" value="Unassembled WGS sequence"/>
</dbReference>
<dbReference type="SUPFAM" id="SSF54593">
    <property type="entry name" value="Glyoxalase/Bleomycin resistance protein/Dihydroxybiphenyl dioxygenase"/>
    <property type="match status" value="1"/>
</dbReference>
<protein>
    <submittedName>
        <fullName evidence="2">VOC family protein</fullName>
    </submittedName>
</protein>
<evidence type="ECO:0000259" key="1">
    <source>
        <dbReference type="Pfam" id="PF13468"/>
    </source>
</evidence>
<dbReference type="InterPro" id="IPR025870">
    <property type="entry name" value="Glyoxalase-like_dom"/>
</dbReference>
<dbReference type="EMBL" id="JARGYC010000015">
    <property type="protein sequence ID" value="MDF0600594.1"/>
    <property type="molecule type" value="Genomic_DNA"/>
</dbReference>
<accession>A0AAE3T914</accession>
<feature type="domain" description="Glyoxalase-like" evidence="1">
    <location>
        <begin position="7"/>
        <end position="177"/>
    </location>
</feature>
<dbReference type="RefSeq" id="WP_275566737.1">
    <property type="nucleotide sequence ID" value="NZ_JARGYC010000015.1"/>
</dbReference>
<comment type="caution">
    <text evidence="2">The sequence shown here is derived from an EMBL/GenBank/DDBJ whole genome shotgun (WGS) entry which is preliminary data.</text>
</comment>
<dbReference type="Pfam" id="PF13468">
    <property type="entry name" value="Glyoxalase_3"/>
    <property type="match status" value="1"/>
</dbReference>
<sequence>MPDACRLDHIAVSAGALDEGVAYVEAALGLPLAPGGRHPAMGTQNRLLGLGDIYLEVIAIDPMAVPPGRPRWFGLDDFAGRPRPTNWIARTDDLDAALRLAPPDAGTPVALERGDLAWRMAVPADGRLPFDGAFPALMQWDAGRHPAKRLPEERARLRALEVQHPEADALHAALAPLFDPLPITLHEGPFALRVEVETAHGRRVLE</sequence>
<gene>
    <name evidence="2" type="ORF">P1J78_07625</name>
</gene>
<name>A0AAE3T914_9RHOB</name>
<dbReference type="InterPro" id="IPR029068">
    <property type="entry name" value="Glyas_Bleomycin-R_OHBP_Dase"/>
</dbReference>
<reference evidence="2" key="1">
    <citation type="submission" date="2023-03" db="EMBL/GenBank/DDBJ databases">
        <title>Multiphase analysis and comparison of six strains from genera Psychromarinibacter, Lutimaribacter, and Maritimibacter, including a novel species: Psychromarinibacter sediminicola sp. nov.</title>
        <authorList>
            <person name="Wang Y.-H."/>
            <person name="Ye M.-Q."/>
            <person name="Du Z.-J."/>
        </authorList>
    </citation>
    <scope>NUCLEOTIDE SEQUENCE</scope>
    <source>
        <strain evidence="2">C21-152</strain>
    </source>
</reference>
<proteinExistence type="predicted"/>
<dbReference type="AlphaFoldDB" id="A0AAE3T914"/>
<keyword evidence="3" id="KW-1185">Reference proteome</keyword>
<evidence type="ECO:0000313" key="3">
    <source>
        <dbReference type="Proteomes" id="UP001220964"/>
    </source>
</evidence>
<evidence type="ECO:0000313" key="2">
    <source>
        <dbReference type="EMBL" id="MDF0600594.1"/>
    </source>
</evidence>
<organism evidence="2 3">
    <name type="scientific">Psychromarinibacter sediminicola</name>
    <dbReference type="NCBI Taxonomy" id="3033385"/>
    <lineage>
        <taxon>Bacteria</taxon>
        <taxon>Pseudomonadati</taxon>
        <taxon>Pseudomonadota</taxon>
        <taxon>Alphaproteobacteria</taxon>
        <taxon>Rhodobacterales</taxon>
        <taxon>Paracoccaceae</taxon>
        <taxon>Psychromarinibacter</taxon>
    </lineage>
</organism>
<dbReference type="Gene3D" id="3.10.180.10">
    <property type="entry name" value="2,3-Dihydroxybiphenyl 1,2-Dioxygenase, domain 1"/>
    <property type="match status" value="1"/>
</dbReference>